<evidence type="ECO:0000256" key="1">
    <source>
        <dbReference type="SAM" id="MobiDB-lite"/>
    </source>
</evidence>
<sequence>MRRSIAPMKAQKKISGLLASITGALGQLFGKFWGDPTPPELPEPSEPPVPEEEPEVESDGESKYETADEGVSFDSESESDNES</sequence>
<gene>
    <name evidence="2" type="ORF">RclHR1_30280003</name>
</gene>
<feature type="compositionally biased region" description="Pro residues" evidence="1">
    <location>
        <begin position="36"/>
        <end position="48"/>
    </location>
</feature>
<keyword evidence="3" id="KW-1185">Reference proteome</keyword>
<organism evidence="2 3">
    <name type="scientific">Rhizophagus clarus</name>
    <dbReference type="NCBI Taxonomy" id="94130"/>
    <lineage>
        <taxon>Eukaryota</taxon>
        <taxon>Fungi</taxon>
        <taxon>Fungi incertae sedis</taxon>
        <taxon>Mucoromycota</taxon>
        <taxon>Glomeromycotina</taxon>
        <taxon>Glomeromycetes</taxon>
        <taxon>Glomerales</taxon>
        <taxon>Glomeraceae</taxon>
        <taxon>Rhizophagus</taxon>
    </lineage>
</organism>
<dbReference type="AlphaFoldDB" id="A0A2Z6R678"/>
<proteinExistence type="predicted"/>
<name>A0A2Z6R678_9GLOM</name>
<accession>A0A2Z6R678</accession>
<feature type="region of interest" description="Disordered" evidence="1">
    <location>
        <begin position="30"/>
        <end position="83"/>
    </location>
</feature>
<comment type="caution">
    <text evidence="2">The sequence shown here is derived from an EMBL/GenBank/DDBJ whole genome shotgun (WGS) entry which is preliminary data.</text>
</comment>
<reference evidence="2 3" key="1">
    <citation type="submission" date="2017-11" db="EMBL/GenBank/DDBJ databases">
        <title>The genome of Rhizophagus clarus HR1 reveals common genetic basis of auxotrophy among arbuscular mycorrhizal fungi.</title>
        <authorList>
            <person name="Kobayashi Y."/>
        </authorList>
    </citation>
    <scope>NUCLEOTIDE SEQUENCE [LARGE SCALE GENOMIC DNA]</scope>
    <source>
        <strain evidence="2 3">HR1</strain>
    </source>
</reference>
<dbReference type="Proteomes" id="UP000247702">
    <property type="component" value="Unassembled WGS sequence"/>
</dbReference>
<evidence type="ECO:0000313" key="2">
    <source>
        <dbReference type="EMBL" id="GBB97655.1"/>
    </source>
</evidence>
<feature type="compositionally biased region" description="Acidic residues" evidence="1">
    <location>
        <begin position="49"/>
        <end position="59"/>
    </location>
</feature>
<evidence type="ECO:0000313" key="3">
    <source>
        <dbReference type="Proteomes" id="UP000247702"/>
    </source>
</evidence>
<protein>
    <submittedName>
        <fullName evidence="2">Uncharacterized protein</fullName>
    </submittedName>
</protein>
<dbReference type="EMBL" id="BEXD01002256">
    <property type="protein sequence ID" value="GBB97655.1"/>
    <property type="molecule type" value="Genomic_DNA"/>
</dbReference>